<dbReference type="AlphaFoldDB" id="A0A8C7F5U5"/>
<dbReference type="InterPro" id="IPR059044">
    <property type="entry name" value="TM_Tm6sf1/2"/>
</dbReference>
<feature type="domain" description="Transmembrane 6 superfamily member 1/2 transmembrane" evidence="2">
    <location>
        <begin position="9"/>
        <end position="167"/>
    </location>
</feature>
<feature type="transmembrane region" description="Helical" evidence="1">
    <location>
        <begin position="29"/>
        <end position="50"/>
    </location>
</feature>
<feature type="transmembrane region" description="Helical" evidence="1">
    <location>
        <begin position="142"/>
        <end position="161"/>
    </location>
</feature>
<evidence type="ECO:0000313" key="4">
    <source>
        <dbReference type="Proteomes" id="UP000694557"/>
    </source>
</evidence>
<keyword evidence="4" id="KW-1185">Reference proteome</keyword>
<organism evidence="3 4">
    <name type="scientific">Oncorhynchus kisutch</name>
    <name type="common">Coho salmon</name>
    <name type="synonym">Salmo kisutch</name>
    <dbReference type="NCBI Taxonomy" id="8019"/>
    <lineage>
        <taxon>Eukaryota</taxon>
        <taxon>Metazoa</taxon>
        <taxon>Chordata</taxon>
        <taxon>Craniata</taxon>
        <taxon>Vertebrata</taxon>
        <taxon>Euteleostomi</taxon>
        <taxon>Actinopterygii</taxon>
        <taxon>Neopterygii</taxon>
        <taxon>Teleostei</taxon>
        <taxon>Protacanthopterygii</taxon>
        <taxon>Salmoniformes</taxon>
        <taxon>Salmonidae</taxon>
        <taxon>Salmoninae</taxon>
        <taxon>Oncorhynchus</taxon>
    </lineage>
</organism>
<dbReference type="PANTHER" id="PTHR14568:SF13">
    <property type="entry name" value="SI:DKEY-19F23.3"/>
    <property type="match status" value="1"/>
</dbReference>
<reference evidence="3" key="1">
    <citation type="submission" date="2025-08" db="UniProtKB">
        <authorList>
            <consortium name="Ensembl"/>
        </authorList>
    </citation>
    <scope>IDENTIFICATION</scope>
</reference>
<keyword evidence="1" id="KW-0812">Transmembrane</keyword>
<dbReference type="GeneTree" id="ENSGT00390000012913"/>
<dbReference type="GO" id="GO:0019216">
    <property type="term" value="P:regulation of lipid metabolic process"/>
    <property type="evidence" value="ECO:0007669"/>
    <property type="project" value="TreeGrafter"/>
</dbReference>
<evidence type="ECO:0000259" key="2">
    <source>
        <dbReference type="Pfam" id="PF26083"/>
    </source>
</evidence>
<sequence length="337" mass="38425">HGGRSFLFTMTTMRIIIIATLSPQSSRVLNVGIVFTVLAELSFTCVIDLVSSLEHDCFLSRIMEFYQKMVYVESVCWTAIVICYWDGIVHFIMYLMLIHRLWNTVMSYHTLCLFWAGSLFANMSVFVTGVVVGQFGSDIHPAFWLNMPFLLLPIWGAIKLFQHAQDRAHPRFSLIWRTTDLFQVLLILGTMSFTLFRGLVSQQEACSVYLGQYEPYLKERPRGILHFQFYMLPMLWAFVYGLIVPGCIWMPGWTVFEPQKCIGGGCQWAHIGTSLPPRTVVPFQIPGKAFLAVLAANLLYGVCFMINDSWCNCNNIQELKSFLLGRMHNSTSSTSEG</sequence>
<feature type="transmembrane region" description="Helical" evidence="1">
    <location>
        <begin position="181"/>
        <end position="200"/>
    </location>
</feature>
<reference evidence="3" key="2">
    <citation type="submission" date="2025-09" db="UniProtKB">
        <authorList>
            <consortium name="Ensembl"/>
        </authorList>
    </citation>
    <scope>IDENTIFICATION</scope>
</reference>
<dbReference type="Ensembl" id="ENSOKIT00005016295.1">
    <property type="protein sequence ID" value="ENSOKIP00005015325.1"/>
    <property type="gene ID" value="ENSOKIG00005006832.1"/>
</dbReference>
<dbReference type="GO" id="GO:0055088">
    <property type="term" value="P:lipid homeostasis"/>
    <property type="evidence" value="ECO:0007669"/>
    <property type="project" value="TreeGrafter"/>
</dbReference>
<keyword evidence="1" id="KW-1133">Transmembrane helix</keyword>
<dbReference type="Proteomes" id="UP000694557">
    <property type="component" value="Unassembled WGS sequence"/>
</dbReference>
<dbReference type="Pfam" id="PF26083">
    <property type="entry name" value="TM_Tm6sf2"/>
    <property type="match status" value="1"/>
</dbReference>
<protein>
    <submittedName>
        <fullName evidence="3">Transmembrane 6 superfamily member 2b</fullName>
    </submittedName>
</protein>
<feature type="transmembrane region" description="Helical" evidence="1">
    <location>
        <begin position="227"/>
        <end position="250"/>
    </location>
</feature>
<evidence type="ECO:0000256" key="1">
    <source>
        <dbReference type="SAM" id="Phobius"/>
    </source>
</evidence>
<keyword evidence="1" id="KW-0472">Membrane</keyword>
<name>A0A8C7F5U5_ONCKI</name>
<dbReference type="PANTHER" id="PTHR14568">
    <property type="entry name" value="TRANSMEMBRANE SUPERFAMILY 6 MEMBER 1/2"/>
    <property type="match status" value="1"/>
</dbReference>
<dbReference type="GO" id="GO:0005789">
    <property type="term" value="C:endoplasmic reticulum membrane"/>
    <property type="evidence" value="ECO:0007669"/>
    <property type="project" value="TreeGrafter"/>
</dbReference>
<evidence type="ECO:0000313" key="3">
    <source>
        <dbReference type="Ensembl" id="ENSOKIP00005015325.1"/>
    </source>
</evidence>
<dbReference type="GO" id="GO:0033116">
    <property type="term" value="C:endoplasmic reticulum-Golgi intermediate compartment membrane"/>
    <property type="evidence" value="ECO:0007669"/>
    <property type="project" value="TreeGrafter"/>
</dbReference>
<accession>A0A8C7F5U5</accession>
<feature type="transmembrane region" description="Helical" evidence="1">
    <location>
        <begin position="110"/>
        <end position="136"/>
    </location>
</feature>
<feature type="transmembrane region" description="Helical" evidence="1">
    <location>
        <begin position="70"/>
        <end position="98"/>
    </location>
</feature>
<proteinExistence type="predicted"/>